<organism evidence="2 3">
    <name type="scientific">Nepenthes gracilis</name>
    <name type="common">Slender pitcher plant</name>
    <dbReference type="NCBI Taxonomy" id="150966"/>
    <lineage>
        <taxon>Eukaryota</taxon>
        <taxon>Viridiplantae</taxon>
        <taxon>Streptophyta</taxon>
        <taxon>Embryophyta</taxon>
        <taxon>Tracheophyta</taxon>
        <taxon>Spermatophyta</taxon>
        <taxon>Magnoliopsida</taxon>
        <taxon>eudicotyledons</taxon>
        <taxon>Gunneridae</taxon>
        <taxon>Pentapetalae</taxon>
        <taxon>Caryophyllales</taxon>
        <taxon>Nepenthaceae</taxon>
        <taxon>Nepenthes</taxon>
    </lineage>
</organism>
<keyword evidence="3" id="KW-1185">Reference proteome</keyword>
<dbReference type="Proteomes" id="UP001279734">
    <property type="component" value="Unassembled WGS sequence"/>
</dbReference>
<comment type="caution">
    <text evidence="2">The sequence shown here is derived from an EMBL/GenBank/DDBJ whole genome shotgun (WGS) entry which is preliminary data.</text>
</comment>
<protein>
    <submittedName>
        <fullName evidence="2">Uncharacterized protein</fullName>
    </submittedName>
</protein>
<reference evidence="2" key="1">
    <citation type="submission" date="2023-05" db="EMBL/GenBank/DDBJ databases">
        <title>Nepenthes gracilis genome sequencing.</title>
        <authorList>
            <person name="Fukushima K."/>
        </authorList>
    </citation>
    <scope>NUCLEOTIDE SEQUENCE</scope>
    <source>
        <strain evidence="2">SING2019-196</strain>
    </source>
</reference>
<evidence type="ECO:0000313" key="3">
    <source>
        <dbReference type="Proteomes" id="UP001279734"/>
    </source>
</evidence>
<feature type="compositionally biased region" description="Polar residues" evidence="1">
    <location>
        <begin position="85"/>
        <end position="102"/>
    </location>
</feature>
<evidence type="ECO:0000256" key="1">
    <source>
        <dbReference type="SAM" id="MobiDB-lite"/>
    </source>
</evidence>
<feature type="region of interest" description="Disordered" evidence="1">
    <location>
        <begin position="83"/>
        <end position="102"/>
    </location>
</feature>
<proteinExistence type="predicted"/>
<dbReference type="AlphaFoldDB" id="A0AAD3SJ10"/>
<name>A0AAD3SJ10_NEPGR</name>
<gene>
    <name evidence="2" type="ORF">Nepgr_013490</name>
</gene>
<accession>A0AAD3SJ10</accession>
<feature type="compositionally biased region" description="Polar residues" evidence="1">
    <location>
        <begin position="16"/>
        <end position="25"/>
    </location>
</feature>
<feature type="region of interest" description="Disordered" evidence="1">
    <location>
        <begin position="6"/>
        <end position="25"/>
    </location>
</feature>
<evidence type="ECO:0000313" key="2">
    <source>
        <dbReference type="EMBL" id="GMH11649.1"/>
    </source>
</evidence>
<sequence>MSILIVQSAPRKQIRKQQSVSRTNSIRTLSHHSIFSIDYCIKQKNNNTYPRPAMESMRTVKTMASAHNIQCSKHFNISEPAKHWTASTNPKLGNPTTAATES</sequence>
<dbReference type="EMBL" id="BSYO01000011">
    <property type="protein sequence ID" value="GMH11649.1"/>
    <property type="molecule type" value="Genomic_DNA"/>
</dbReference>